<dbReference type="SUPFAM" id="SSF103481">
    <property type="entry name" value="Multidrug resistance efflux transporter EmrE"/>
    <property type="match status" value="2"/>
</dbReference>
<keyword evidence="6 7" id="KW-0472">Membrane</keyword>
<feature type="transmembrane region" description="Helical" evidence="7">
    <location>
        <begin position="21"/>
        <end position="40"/>
    </location>
</feature>
<keyword evidence="10" id="KW-1185">Reference proteome</keyword>
<feature type="transmembrane region" description="Helical" evidence="7">
    <location>
        <begin position="52"/>
        <end position="69"/>
    </location>
</feature>
<evidence type="ECO:0000256" key="2">
    <source>
        <dbReference type="ARBA" id="ARBA00007362"/>
    </source>
</evidence>
<keyword evidence="5 7" id="KW-1133">Transmembrane helix</keyword>
<dbReference type="InterPro" id="IPR051258">
    <property type="entry name" value="Diverse_Substrate_Transporter"/>
</dbReference>
<feature type="domain" description="EamA" evidence="8">
    <location>
        <begin position="161"/>
        <end position="294"/>
    </location>
</feature>
<evidence type="ECO:0000259" key="8">
    <source>
        <dbReference type="Pfam" id="PF00892"/>
    </source>
</evidence>
<dbReference type="AlphaFoldDB" id="A0A918DX89"/>
<evidence type="ECO:0000256" key="7">
    <source>
        <dbReference type="SAM" id="Phobius"/>
    </source>
</evidence>
<comment type="caution">
    <text evidence="9">The sequence shown here is derived from an EMBL/GenBank/DDBJ whole genome shotgun (WGS) entry which is preliminary data.</text>
</comment>
<evidence type="ECO:0000256" key="6">
    <source>
        <dbReference type="ARBA" id="ARBA00023136"/>
    </source>
</evidence>
<protein>
    <submittedName>
        <fullName evidence="9">Membrane protein</fullName>
    </submittedName>
</protein>
<sequence>MSTPNSAALPRSVQHSFRFGIPAPVLCLVSMLVVQLGVALSQPLFRPLGVEGVTFMRLAFAGLVLTVVTRPRLRGKSRRDLAAVALLGTASGGMALLFAAAIDRIPMGTAATIEFLGPLSVALALSRRLLDVVWAVLAGGGVVLLALIGEGAGGEALDPVGLLFAFAAAACFCLYIVLTPRVGKVFDGFEGLAVSMAVGALVMLPFGIGPAMHGLTTEPSPVMLVAAACGLALLFPVIPYALEMVALRKMPRKVFSVLVSLEPGISACVGVVVLGQILGGAELVGIACVVAASMGATFTARD</sequence>
<evidence type="ECO:0000313" key="10">
    <source>
        <dbReference type="Proteomes" id="UP000641932"/>
    </source>
</evidence>
<evidence type="ECO:0000256" key="5">
    <source>
        <dbReference type="ARBA" id="ARBA00022989"/>
    </source>
</evidence>
<evidence type="ECO:0000256" key="3">
    <source>
        <dbReference type="ARBA" id="ARBA00022475"/>
    </source>
</evidence>
<feature type="transmembrane region" description="Helical" evidence="7">
    <location>
        <begin position="220"/>
        <end position="242"/>
    </location>
</feature>
<keyword evidence="4 7" id="KW-0812">Transmembrane</keyword>
<dbReference type="RefSeq" id="WP_189131472.1">
    <property type="nucleotide sequence ID" value="NZ_BMMS01000008.1"/>
</dbReference>
<feature type="transmembrane region" description="Helical" evidence="7">
    <location>
        <begin position="132"/>
        <end position="148"/>
    </location>
</feature>
<keyword evidence="3" id="KW-1003">Cell membrane</keyword>
<organism evidence="9 10">
    <name type="scientific">Wenjunlia tyrosinilytica</name>
    <dbReference type="NCBI Taxonomy" id="1544741"/>
    <lineage>
        <taxon>Bacteria</taxon>
        <taxon>Bacillati</taxon>
        <taxon>Actinomycetota</taxon>
        <taxon>Actinomycetes</taxon>
        <taxon>Kitasatosporales</taxon>
        <taxon>Streptomycetaceae</taxon>
        <taxon>Wenjunlia</taxon>
    </lineage>
</organism>
<name>A0A918DX89_9ACTN</name>
<comment type="similarity">
    <text evidence="2">Belongs to the EamA transporter family.</text>
</comment>
<dbReference type="InterPro" id="IPR000620">
    <property type="entry name" value="EamA_dom"/>
</dbReference>
<feature type="transmembrane region" description="Helical" evidence="7">
    <location>
        <begin position="81"/>
        <end position="102"/>
    </location>
</feature>
<dbReference type="GO" id="GO:0005886">
    <property type="term" value="C:plasma membrane"/>
    <property type="evidence" value="ECO:0007669"/>
    <property type="project" value="UniProtKB-SubCell"/>
</dbReference>
<dbReference type="PANTHER" id="PTHR42920:SF5">
    <property type="entry name" value="EAMA DOMAIN-CONTAINING PROTEIN"/>
    <property type="match status" value="1"/>
</dbReference>
<evidence type="ECO:0000256" key="1">
    <source>
        <dbReference type="ARBA" id="ARBA00004651"/>
    </source>
</evidence>
<dbReference type="PANTHER" id="PTHR42920">
    <property type="entry name" value="OS03G0707200 PROTEIN-RELATED"/>
    <property type="match status" value="1"/>
</dbReference>
<comment type="subcellular location">
    <subcellularLocation>
        <location evidence="1">Cell membrane</location>
        <topology evidence="1">Multi-pass membrane protein</topology>
    </subcellularLocation>
</comment>
<reference evidence="9" key="2">
    <citation type="submission" date="2020-09" db="EMBL/GenBank/DDBJ databases">
        <authorList>
            <person name="Sun Q."/>
            <person name="Zhou Y."/>
        </authorList>
    </citation>
    <scope>NUCLEOTIDE SEQUENCE</scope>
    <source>
        <strain evidence="9">CGMCC 4.7201</strain>
    </source>
</reference>
<proteinExistence type="inferred from homology"/>
<reference evidence="9" key="1">
    <citation type="journal article" date="2014" name="Int. J. Syst. Evol. Microbiol.">
        <title>Complete genome sequence of Corynebacterium casei LMG S-19264T (=DSM 44701T), isolated from a smear-ripened cheese.</title>
        <authorList>
            <consortium name="US DOE Joint Genome Institute (JGI-PGF)"/>
            <person name="Walter F."/>
            <person name="Albersmeier A."/>
            <person name="Kalinowski J."/>
            <person name="Ruckert C."/>
        </authorList>
    </citation>
    <scope>NUCLEOTIDE SEQUENCE</scope>
    <source>
        <strain evidence="9">CGMCC 4.7201</strain>
    </source>
</reference>
<feature type="transmembrane region" description="Helical" evidence="7">
    <location>
        <begin position="254"/>
        <end position="277"/>
    </location>
</feature>
<accession>A0A918DX89</accession>
<gene>
    <name evidence="9" type="ORF">GCM10012280_23000</name>
</gene>
<feature type="transmembrane region" description="Helical" evidence="7">
    <location>
        <begin position="108"/>
        <end position="125"/>
    </location>
</feature>
<dbReference type="Pfam" id="PF00892">
    <property type="entry name" value="EamA"/>
    <property type="match status" value="1"/>
</dbReference>
<dbReference type="InterPro" id="IPR037185">
    <property type="entry name" value="EmrE-like"/>
</dbReference>
<feature type="transmembrane region" description="Helical" evidence="7">
    <location>
        <begin position="283"/>
        <end position="300"/>
    </location>
</feature>
<feature type="transmembrane region" description="Helical" evidence="7">
    <location>
        <begin position="160"/>
        <end position="178"/>
    </location>
</feature>
<evidence type="ECO:0000256" key="4">
    <source>
        <dbReference type="ARBA" id="ARBA00022692"/>
    </source>
</evidence>
<evidence type="ECO:0000313" key="9">
    <source>
        <dbReference type="EMBL" id="GGO86567.1"/>
    </source>
</evidence>
<dbReference type="EMBL" id="BMMS01000008">
    <property type="protein sequence ID" value="GGO86567.1"/>
    <property type="molecule type" value="Genomic_DNA"/>
</dbReference>
<feature type="transmembrane region" description="Helical" evidence="7">
    <location>
        <begin position="190"/>
        <end position="208"/>
    </location>
</feature>
<dbReference type="Proteomes" id="UP000641932">
    <property type="component" value="Unassembled WGS sequence"/>
</dbReference>